<dbReference type="PATRIC" id="fig|1432562.3.peg.326"/>
<keyword evidence="2" id="KW-1133">Transmembrane helix</keyword>
<evidence type="ECO:0000313" key="3">
    <source>
        <dbReference type="EMBL" id="KKK35548.1"/>
    </source>
</evidence>
<organism evidence="3 4">
    <name type="scientific">Salinicoccus sediminis</name>
    <dbReference type="NCBI Taxonomy" id="1432562"/>
    <lineage>
        <taxon>Bacteria</taxon>
        <taxon>Bacillati</taxon>
        <taxon>Bacillota</taxon>
        <taxon>Bacilli</taxon>
        <taxon>Bacillales</taxon>
        <taxon>Staphylococcaceae</taxon>
        <taxon>Salinicoccus</taxon>
    </lineage>
</organism>
<dbReference type="Proteomes" id="UP000034287">
    <property type="component" value="Unassembled WGS sequence"/>
</dbReference>
<sequence length="88" mass="10139">MKKMIALIILIVPVFLAGLGIKYMRDSMFGVVNDPFTLTVIQFLVGLGLTIFGVWFIGGYVLHRERKNKRAQGRFSEQAERKRKPRQK</sequence>
<dbReference type="OrthoDB" id="2989757at2"/>
<protein>
    <submittedName>
        <fullName evidence="3">Membrane protein</fullName>
    </submittedName>
</protein>
<dbReference type="EMBL" id="LAYZ01000001">
    <property type="protein sequence ID" value="KKK35548.1"/>
    <property type="molecule type" value="Genomic_DNA"/>
</dbReference>
<dbReference type="AlphaFoldDB" id="A0A0M2SMT3"/>
<evidence type="ECO:0000256" key="1">
    <source>
        <dbReference type="SAM" id="MobiDB-lite"/>
    </source>
</evidence>
<keyword evidence="2" id="KW-0472">Membrane</keyword>
<evidence type="ECO:0000256" key="2">
    <source>
        <dbReference type="SAM" id="Phobius"/>
    </source>
</evidence>
<proteinExistence type="predicted"/>
<keyword evidence="4" id="KW-1185">Reference proteome</keyword>
<keyword evidence="2" id="KW-0812">Transmembrane</keyword>
<comment type="caution">
    <text evidence="3">The sequence shown here is derived from an EMBL/GenBank/DDBJ whole genome shotgun (WGS) entry which is preliminary data.</text>
</comment>
<gene>
    <name evidence="3" type="ORF">WN59_01580</name>
</gene>
<evidence type="ECO:0000313" key="4">
    <source>
        <dbReference type="Proteomes" id="UP000034287"/>
    </source>
</evidence>
<dbReference type="InterPro" id="IPR020138">
    <property type="entry name" value="Uncharacterised_YqzF"/>
</dbReference>
<dbReference type="Pfam" id="PF11118">
    <property type="entry name" value="DUF2627"/>
    <property type="match status" value="1"/>
</dbReference>
<feature type="transmembrane region" description="Helical" evidence="2">
    <location>
        <begin position="36"/>
        <end position="62"/>
    </location>
</feature>
<name>A0A0M2SMT3_9STAP</name>
<accession>A0A0M2SMT3</accession>
<dbReference type="RefSeq" id="WP_046511524.1">
    <property type="nucleotide sequence ID" value="NZ_LAYZ01000001.1"/>
</dbReference>
<dbReference type="STRING" id="1432562.WN59_01580"/>
<feature type="region of interest" description="Disordered" evidence="1">
    <location>
        <begin position="67"/>
        <end position="88"/>
    </location>
</feature>
<reference evidence="3 4" key="1">
    <citation type="submission" date="2015-04" db="EMBL/GenBank/DDBJ databases">
        <title>Taxonomic description and genome sequence of Salinicoccus sediminis sp. nov., a novel hyper halotolerant bacterium isolated from marine sediment.</title>
        <authorList>
            <person name="Mathan Kumar R."/>
            <person name="Kaur G."/>
            <person name="Kumar N."/>
            <person name="Kumar A."/>
            <person name="Singh N.K."/>
            <person name="Kaur N."/>
            <person name="Mayilraj S."/>
        </authorList>
    </citation>
    <scope>NUCLEOTIDE SEQUENCE [LARGE SCALE GENOMIC DNA]</scope>
    <source>
        <strain evidence="3 4">SV-16</strain>
    </source>
</reference>